<accession>A0A2K1IUN5</accession>
<dbReference type="STRING" id="3218.A0A2K1IUN5"/>
<proteinExistence type="predicted"/>
<gene>
    <name evidence="1" type="ORF">PHYPA_024911</name>
</gene>
<dbReference type="AlphaFoldDB" id="A0A2K1IUN5"/>
<protein>
    <submittedName>
        <fullName evidence="1 2">Uncharacterized protein</fullName>
    </submittedName>
</protein>
<dbReference type="Gramene" id="Pp3c20_8750V3.1">
    <property type="protein sequence ID" value="PAC:32948125.CDS.1"/>
    <property type="gene ID" value="Pp3c20_8750"/>
</dbReference>
<name>A0A2K1IUN5_PHYPA</name>
<organism evidence="1">
    <name type="scientific">Physcomitrium patens</name>
    <name type="common">Spreading-leaved earth moss</name>
    <name type="synonym">Physcomitrella patens</name>
    <dbReference type="NCBI Taxonomy" id="3218"/>
    <lineage>
        <taxon>Eukaryota</taxon>
        <taxon>Viridiplantae</taxon>
        <taxon>Streptophyta</taxon>
        <taxon>Embryophyta</taxon>
        <taxon>Bryophyta</taxon>
        <taxon>Bryophytina</taxon>
        <taxon>Bryopsida</taxon>
        <taxon>Funariidae</taxon>
        <taxon>Funariales</taxon>
        <taxon>Funariaceae</taxon>
        <taxon>Physcomitrium</taxon>
    </lineage>
</organism>
<sequence length="63" mass="7485">MTKLLRTKTHSKILFIFAKLNPRIHRVQGMDEVLASLYYVFKTDIYEVLCMKVFGASWKQWCS</sequence>
<reference evidence="2" key="3">
    <citation type="submission" date="2020-12" db="UniProtKB">
        <authorList>
            <consortium name="EnsemblPlants"/>
        </authorList>
    </citation>
    <scope>IDENTIFICATION</scope>
</reference>
<dbReference type="EnsemblPlants" id="Pp3c20_8750V3.1">
    <property type="protein sequence ID" value="PAC:32948125.CDS.1"/>
    <property type="gene ID" value="Pp3c20_8750"/>
</dbReference>
<evidence type="ECO:0000313" key="3">
    <source>
        <dbReference type="Proteomes" id="UP000006727"/>
    </source>
</evidence>
<keyword evidence="3" id="KW-1185">Reference proteome</keyword>
<dbReference type="InParanoid" id="A0A2K1IUN5"/>
<dbReference type="Proteomes" id="UP000006727">
    <property type="component" value="Chromosome 20"/>
</dbReference>
<evidence type="ECO:0000313" key="2">
    <source>
        <dbReference type="EnsemblPlants" id="PAC:32948125.CDS.1"/>
    </source>
</evidence>
<evidence type="ECO:0000313" key="1">
    <source>
        <dbReference type="EMBL" id="PNR32968.1"/>
    </source>
</evidence>
<dbReference type="InterPro" id="IPR035969">
    <property type="entry name" value="Rab-GAP_TBC_sf"/>
</dbReference>
<reference evidence="1 3" key="2">
    <citation type="journal article" date="2018" name="Plant J.">
        <title>The Physcomitrella patens chromosome-scale assembly reveals moss genome structure and evolution.</title>
        <authorList>
            <person name="Lang D."/>
            <person name="Ullrich K.K."/>
            <person name="Murat F."/>
            <person name="Fuchs J."/>
            <person name="Jenkins J."/>
            <person name="Haas F.B."/>
            <person name="Piednoel M."/>
            <person name="Gundlach H."/>
            <person name="Van Bel M."/>
            <person name="Meyberg R."/>
            <person name="Vives C."/>
            <person name="Morata J."/>
            <person name="Symeonidi A."/>
            <person name="Hiss M."/>
            <person name="Muchero W."/>
            <person name="Kamisugi Y."/>
            <person name="Saleh O."/>
            <person name="Blanc G."/>
            <person name="Decker E.L."/>
            <person name="van Gessel N."/>
            <person name="Grimwood J."/>
            <person name="Hayes R.D."/>
            <person name="Graham S.W."/>
            <person name="Gunter L.E."/>
            <person name="McDaniel S.F."/>
            <person name="Hoernstein S.N.W."/>
            <person name="Larsson A."/>
            <person name="Li F.W."/>
            <person name="Perroud P.F."/>
            <person name="Phillips J."/>
            <person name="Ranjan P."/>
            <person name="Rokshar D.S."/>
            <person name="Rothfels C.J."/>
            <person name="Schneider L."/>
            <person name="Shu S."/>
            <person name="Stevenson D.W."/>
            <person name="Thummler F."/>
            <person name="Tillich M."/>
            <person name="Villarreal Aguilar J.C."/>
            <person name="Widiez T."/>
            <person name="Wong G.K."/>
            <person name="Wymore A."/>
            <person name="Zhang Y."/>
            <person name="Zimmer A.D."/>
            <person name="Quatrano R.S."/>
            <person name="Mayer K.F.X."/>
            <person name="Goodstein D."/>
            <person name="Casacuberta J.M."/>
            <person name="Vandepoele K."/>
            <person name="Reski R."/>
            <person name="Cuming A.C."/>
            <person name="Tuskan G.A."/>
            <person name="Maumus F."/>
            <person name="Salse J."/>
            <person name="Schmutz J."/>
            <person name="Rensing S.A."/>
        </authorList>
    </citation>
    <scope>NUCLEOTIDE SEQUENCE [LARGE SCALE GENOMIC DNA]</scope>
    <source>
        <strain evidence="2 3">cv. Gransden 2004</strain>
    </source>
</reference>
<reference evidence="1 3" key="1">
    <citation type="journal article" date="2008" name="Science">
        <title>The Physcomitrella genome reveals evolutionary insights into the conquest of land by plants.</title>
        <authorList>
            <person name="Rensing S."/>
            <person name="Lang D."/>
            <person name="Zimmer A."/>
            <person name="Terry A."/>
            <person name="Salamov A."/>
            <person name="Shapiro H."/>
            <person name="Nishiyama T."/>
            <person name="Perroud P.-F."/>
            <person name="Lindquist E."/>
            <person name="Kamisugi Y."/>
            <person name="Tanahashi T."/>
            <person name="Sakakibara K."/>
            <person name="Fujita T."/>
            <person name="Oishi K."/>
            <person name="Shin-I T."/>
            <person name="Kuroki Y."/>
            <person name="Toyoda A."/>
            <person name="Suzuki Y."/>
            <person name="Hashimoto A."/>
            <person name="Yamaguchi K."/>
            <person name="Sugano A."/>
            <person name="Kohara Y."/>
            <person name="Fujiyama A."/>
            <person name="Anterola A."/>
            <person name="Aoki S."/>
            <person name="Ashton N."/>
            <person name="Barbazuk W.B."/>
            <person name="Barker E."/>
            <person name="Bennetzen J."/>
            <person name="Bezanilla M."/>
            <person name="Blankenship R."/>
            <person name="Cho S.H."/>
            <person name="Dutcher S."/>
            <person name="Estelle M."/>
            <person name="Fawcett J.A."/>
            <person name="Gundlach H."/>
            <person name="Hanada K."/>
            <person name="Heyl A."/>
            <person name="Hicks K.A."/>
            <person name="Hugh J."/>
            <person name="Lohr M."/>
            <person name="Mayer K."/>
            <person name="Melkozernov A."/>
            <person name="Murata T."/>
            <person name="Nelson D."/>
            <person name="Pils B."/>
            <person name="Prigge M."/>
            <person name="Reiss B."/>
            <person name="Renner T."/>
            <person name="Rombauts S."/>
            <person name="Rushton P."/>
            <person name="Sanderfoot A."/>
            <person name="Schween G."/>
            <person name="Shiu S.-H."/>
            <person name="Stueber K."/>
            <person name="Theodoulou F.L."/>
            <person name="Tu H."/>
            <person name="Van de Peer Y."/>
            <person name="Verrier P.J."/>
            <person name="Waters E."/>
            <person name="Wood A."/>
            <person name="Yang L."/>
            <person name="Cove D."/>
            <person name="Cuming A."/>
            <person name="Hasebe M."/>
            <person name="Lucas S."/>
            <person name="Mishler D.B."/>
            <person name="Reski R."/>
            <person name="Grigoriev I."/>
            <person name="Quatrano R.S."/>
            <person name="Boore J.L."/>
        </authorList>
    </citation>
    <scope>NUCLEOTIDE SEQUENCE [LARGE SCALE GENOMIC DNA]</scope>
    <source>
        <strain evidence="2 3">cv. Gransden 2004</strain>
    </source>
</reference>
<dbReference type="EMBL" id="ABEU02000020">
    <property type="protein sequence ID" value="PNR32968.1"/>
    <property type="molecule type" value="Genomic_DNA"/>
</dbReference>
<dbReference type="SUPFAM" id="SSF47923">
    <property type="entry name" value="Ypt/Rab-GAP domain of gyp1p"/>
    <property type="match status" value="1"/>
</dbReference>